<proteinExistence type="predicted"/>
<dbReference type="InterPro" id="IPR007393">
    <property type="entry name" value="YlxR_dom"/>
</dbReference>
<dbReference type="OrthoDB" id="9813251at2"/>
<dbReference type="Pfam" id="PF04296">
    <property type="entry name" value="YlxR"/>
    <property type="match status" value="1"/>
</dbReference>
<evidence type="ECO:0000313" key="4">
    <source>
        <dbReference type="Proteomes" id="UP000321412"/>
    </source>
</evidence>
<evidence type="ECO:0000256" key="1">
    <source>
        <dbReference type="SAM" id="MobiDB-lite"/>
    </source>
</evidence>
<dbReference type="SUPFAM" id="SSF55315">
    <property type="entry name" value="L30e-like"/>
    <property type="match status" value="1"/>
</dbReference>
<accession>A0A5C6XFU2</accession>
<gene>
    <name evidence="3" type="ORF">FRC98_02690</name>
</gene>
<dbReference type="Proteomes" id="UP000321412">
    <property type="component" value="Unassembled WGS sequence"/>
</dbReference>
<evidence type="ECO:0000259" key="2">
    <source>
        <dbReference type="Pfam" id="PF04296"/>
    </source>
</evidence>
<dbReference type="PANTHER" id="PTHR34215:SF1">
    <property type="entry name" value="YLXR DOMAIN-CONTAINING PROTEIN"/>
    <property type="match status" value="1"/>
</dbReference>
<comment type="caution">
    <text evidence="3">The sequence shown here is derived from an EMBL/GenBank/DDBJ whole genome shotgun (WGS) entry which is preliminary data.</text>
</comment>
<dbReference type="InterPro" id="IPR037465">
    <property type="entry name" value="YlxR"/>
</dbReference>
<dbReference type="SUPFAM" id="SSF64376">
    <property type="entry name" value="YlxR-like"/>
    <property type="match status" value="1"/>
</dbReference>
<dbReference type="EMBL" id="VOSM01000001">
    <property type="protein sequence ID" value="TXD39323.1"/>
    <property type="molecule type" value="Genomic_DNA"/>
</dbReference>
<name>A0A5C6XFU2_9DELT</name>
<reference evidence="3 4" key="1">
    <citation type="submission" date="2019-08" db="EMBL/GenBank/DDBJ databases">
        <title>Bradymonadales sp. TMQ4.</title>
        <authorList>
            <person name="Liang Q."/>
        </authorList>
    </citation>
    <scope>NUCLEOTIDE SEQUENCE [LARGE SCALE GENOMIC DNA]</scope>
    <source>
        <strain evidence="3 4">TMQ4</strain>
    </source>
</reference>
<dbReference type="InterPro" id="IPR029064">
    <property type="entry name" value="Ribosomal_eL30-like_sf"/>
</dbReference>
<dbReference type="PANTHER" id="PTHR34215">
    <property type="entry name" value="BLL0784 PROTEIN"/>
    <property type="match status" value="1"/>
</dbReference>
<organism evidence="3 4">
    <name type="scientific">Lujinxingia vulgaris</name>
    <dbReference type="NCBI Taxonomy" id="2600176"/>
    <lineage>
        <taxon>Bacteria</taxon>
        <taxon>Deltaproteobacteria</taxon>
        <taxon>Bradymonadales</taxon>
        <taxon>Lujinxingiaceae</taxon>
        <taxon>Lujinxingia</taxon>
    </lineage>
</organism>
<dbReference type="InterPro" id="IPR035931">
    <property type="entry name" value="YlxR-like_sf"/>
</dbReference>
<dbReference type="Gene3D" id="3.30.1230.10">
    <property type="entry name" value="YlxR-like"/>
    <property type="match status" value="1"/>
</dbReference>
<evidence type="ECO:0000313" key="3">
    <source>
        <dbReference type="EMBL" id="TXD39323.1"/>
    </source>
</evidence>
<dbReference type="AlphaFoldDB" id="A0A5C6XFU2"/>
<keyword evidence="4" id="KW-1185">Reference proteome</keyword>
<protein>
    <submittedName>
        <fullName evidence="3">DUF448 domain-containing protein</fullName>
    </submittedName>
</protein>
<sequence>MNVGKHTAPGEQNPDLPHTPQRTCVGCREVAEPAGWERFVYVEGHGLIHDIRRKAPGRGVWVHADPQCLQKALERGGFQRSLKRRVELPALSELLEQVRSGARRRLDEALQIALRARATTPGQTFVKEAMRNDTLVVLILASDAGESTRTKFATNAQRKGMDVIELWTGDELGQMAKGEAYVSVIGVEAGPHAERILKHWKSLEALSATSKT</sequence>
<feature type="region of interest" description="Disordered" evidence="1">
    <location>
        <begin position="1"/>
        <end position="21"/>
    </location>
</feature>
<feature type="domain" description="YlxR" evidence="2">
    <location>
        <begin position="22"/>
        <end position="96"/>
    </location>
</feature>